<comment type="caution">
    <text evidence="1">The sequence shown here is derived from an EMBL/GenBank/DDBJ whole genome shotgun (WGS) entry which is preliminary data.</text>
</comment>
<protein>
    <submittedName>
        <fullName evidence="1">Uncharacterized protein</fullName>
    </submittedName>
</protein>
<proteinExistence type="predicted"/>
<organism evidence="1 2">
    <name type="scientific">Pseudidiomarina tainanensis</name>
    <dbReference type="NCBI Taxonomy" id="502365"/>
    <lineage>
        <taxon>Bacteria</taxon>
        <taxon>Pseudomonadati</taxon>
        <taxon>Pseudomonadota</taxon>
        <taxon>Gammaproteobacteria</taxon>
        <taxon>Alteromonadales</taxon>
        <taxon>Idiomarinaceae</taxon>
        <taxon>Pseudidiomarina</taxon>
    </lineage>
</organism>
<gene>
    <name evidence="1" type="ORF">CWI82_09605</name>
</gene>
<reference evidence="1" key="1">
    <citation type="submission" date="2017-11" db="EMBL/GenBank/DDBJ databases">
        <title>Comparative genomic and phylogenomic analyses of the family Idiomarinaceae.</title>
        <authorList>
            <person name="Liu Y."/>
            <person name="Shao Z."/>
        </authorList>
    </citation>
    <scope>NUCLEOTIDE SEQUENCE</scope>
    <source>
        <strain evidence="1">PIN1</strain>
    </source>
</reference>
<sequence>MHSTSAHISHSGDSVKSRTALVIDDDPTSRLVAQWLLHRQGYQVSSFKGVSQDIESISSMAPRKPDVIIIDYLLQDCSAIDFIEKLNAIQGFNEIPKIVITAKRSNESERTALAHGVADFITKPLTTSKFVERVALTSAEKQLQSYKHHGWLPTINPLEINPSDLPNSYSVIIVEQKNFDEIAHHQGMNVAHQSMNELAHTLNLLLAPNHVFMSRISLSQIAVISAVVNANDLAPLLSRLNAPYKKNISGKISKAVAMLACGVATNLGKWTINESIANAMFALLLARKKDKFEVEYFSHLIGHKLKRLESIQHKHSYDDLKSMLRLVYQPQVRASDSQTMVLSASIRLRTPIIGQIPFDELTQVYASKSYTDDIGLHLFERLFGDLRDIPKRINVAMQLPEQLLGSDQFISNLNQLARTYNIEKSRVEIELLQSSVMNIDNRKLVNIFRLKNFGFSIVLDDFGFGCNNFNLLLSLPITKIKLANVFLNPEYFEHRGIRLINSIASAANSEGFKLVIKDIETNKQLGGLKSLPNILFQGSAIGRSLPLKDLIMRLKQQARLSEV</sequence>
<keyword evidence="2" id="KW-1185">Reference proteome</keyword>
<accession>A0ACD2HGE3</accession>
<evidence type="ECO:0000313" key="1">
    <source>
        <dbReference type="EMBL" id="RZQ55623.1"/>
    </source>
</evidence>
<name>A0ACD2HGE3_9GAMM</name>
<dbReference type="Proteomes" id="UP000293092">
    <property type="component" value="Unassembled WGS sequence"/>
</dbReference>
<evidence type="ECO:0000313" key="2">
    <source>
        <dbReference type="Proteomes" id="UP000293092"/>
    </source>
</evidence>
<dbReference type="EMBL" id="PIQJ01000002">
    <property type="protein sequence ID" value="RZQ55623.1"/>
    <property type="molecule type" value="Genomic_DNA"/>
</dbReference>